<evidence type="ECO:0000313" key="6">
    <source>
        <dbReference type="Proteomes" id="UP001163046"/>
    </source>
</evidence>
<dbReference type="PANTHER" id="PTHR11256:SF48">
    <property type="entry name" value="BCL-2-RELATED OVARIAN KILLER PROTEIN"/>
    <property type="match status" value="1"/>
</dbReference>
<proteinExistence type="predicted"/>
<keyword evidence="4" id="KW-0472">Membrane</keyword>
<protein>
    <submittedName>
        <fullName evidence="5">Uncharacterized protein</fullName>
    </submittedName>
</protein>
<evidence type="ECO:0000256" key="1">
    <source>
        <dbReference type="ARBA" id="ARBA00004167"/>
    </source>
</evidence>
<comment type="subcellular location">
    <subcellularLocation>
        <location evidence="1">Membrane</location>
        <topology evidence="1">Single-pass membrane protein</topology>
    </subcellularLocation>
</comment>
<accession>A0A9W9YVD4</accession>
<dbReference type="GO" id="GO:0008630">
    <property type="term" value="P:intrinsic apoptotic signaling pathway in response to DNA damage"/>
    <property type="evidence" value="ECO:0007669"/>
    <property type="project" value="TreeGrafter"/>
</dbReference>
<sequence>MATLKRPKVVKRLSWQDMSPSSPRIHLTRRIVQLQGNRASADILEQAKQICNDYVEAKLERDGIKNRTTSFAFSNSARRQSSDEKYSQVSSRVQEVGELLELCYPRLYSDISSRLNVPFSSENAVHEVFNNVSSEILSDG</sequence>
<dbReference type="OrthoDB" id="5947850at2759"/>
<comment type="caution">
    <text evidence="5">The sequence shown here is derived from an EMBL/GenBank/DDBJ whole genome shotgun (WGS) entry which is preliminary data.</text>
</comment>
<evidence type="ECO:0000256" key="2">
    <source>
        <dbReference type="ARBA" id="ARBA00022692"/>
    </source>
</evidence>
<dbReference type="EMBL" id="MU826872">
    <property type="protein sequence ID" value="KAJ7370132.1"/>
    <property type="molecule type" value="Genomic_DNA"/>
</dbReference>
<dbReference type="InterPro" id="IPR026298">
    <property type="entry name" value="Bcl-2_fam"/>
</dbReference>
<dbReference type="GO" id="GO:0097192">
    <property type="term" value="P:extrinsic apoptotic signaling pathway in absence of ligand"/>
    <property type="evidence" value="ECO:0007669"/>
    <property type="project" value="TreeGrafter"/>
</dbReference>
<evidence type="ECO:0000313" key="5">
    <source>
        <dbReference type="EMBL" id="KAJ7370132.1"/>
    </source>
</evidence>
<dbReference type="AlphaFoldDB" id="A0A9W9YVD4"/>
<dbReference type="Gene3D" id="1.10.437.10">
    <property type="entry name" value="Blc2-like"/>
    <property type="match status" value="1"/>
</dbReference>
<keyword evidence="6" id="KW-1185">Reference proteome</keyword>
<organism evidence="5 6">
    <name type="scientific">Desmophyllum pertusum</name>
    <dbReference type="NCBI Taxonomy" id="174260"/>
    <lineage>
        <taxon>Eukaryota</taxon>
        <taxon>Metazoa</taxon>
        <taxon>Cnidaria</taxon>
        <taxon>Anthozoa</taxon>
        <taxon>Hexacorallia</taxon>
        <taxon>Scleractinia</taxon>
        <taxon>Caryophylliina</taxon>
        <taxon>Caryophylliidae</taxon>
        <taxon>Desmophyllum</taxon>
    </lineage>
</organism>
<dbReference type="GO" id="GO:0005741">
    <property type="term" value="C:mitochondrial outer membrane"/>
    <property type="evidence" value="ECO:0007669"/>
    <property type="project" value="TreeGrafter"/>
</dbReference>
<keyword evidence="3" id="KW-1133">Transmembrane helix</keyword>
<dbReference type="GO" id="GO:0042981">
    <property type="term" value="P:regulation of apoptotic process"/>
    <property type="evidence" value="ECO:0007669"/>
    <property type="project" value="InterPro"/>
</dbReference>
<name>A0A9W9YVD4_9CNID</name>
<evidence type="ECO:0000256" key="3">
    <source>
        <dbReference type="ARBA" id="ARBA00022989"/>
    </source>
</evidence>
<reference evidence="5" key="1">
    <citation type="submission" date="2023-01" db="EMBL/GenBank/DDBJ databases">
        <title>Genome assembly of the deep-sea coral Lophelia pertusa.</title>
        <authorList>
            <person name="Herrera S."/>
            <person name="Cordes E."/>
        </authorList>
    </citation>
    <scope>NUCLEOTIDE SEQUENCE</scope>
    <source>
        <strain evidence="5">USNM1676648</strain>
        <tissue evidence="5">Polyp</tissue>
    </source>
</reference>
<evidence type="ECO:0000256" key="4">
    <source>
        <dbReference type="ARBA" id="ARBA00023136"/>
    </source>
</evidence>
<dbReference type="PANTHER" id="PTHR11256">
    <property type="entry name" value="BCL-2 RELATED"/>
    <property type="match status" value="1"/>
</dbReference>
<dbReference type="InterPro" id="IPR036834">
    <property type="entry name" value="Bcl-2-like_sf"/>
</dbReference>
<dbReference type="Proteomes" id="UP001163046">
    <property type="component" value="Unassembled WGS sequence"/>
</dbReference>
<gene>
    <name evidence="5" type="ORF">OS493_034061</name>
</gene>
<dbReference type="GO" id="GO:0001836">
    <property type="term" value="P:release of cytochrome c from mitochondria"/>
    <property type="evidence" value="ECO:0007669"/>
    <property type="project" value="TreeGrafter"/>
</dbReference>
<dbReference type="GO" id="GO:0051400">
    <property type="term" value="F:BH domain binding"/>
    <property type="evidence" value="ECO:0007669"/>
    <property type="project" value="TreeGrafter"/>
</dbReference>
<keyword evidence="2" id="KW-0812">Transmembrane</keyword>
<dbReference type="SUPFAM" id="SSF56854">
    <property type="entry name" value="Bcl-2 inhibitors of programmed cell death"/>
    <property type="match status" value="1"/>
</dbReference>